<comment type="catalytic activity">
    <reaction evidence="13 14">
        <text>indole-3-pyruvate + 2 oxidized [2Fe-2S]-[ferredoxin] + CoA = (indol-3-yl)acetyl-CoA + 2 reduced [2Fe-2S]-[ferredoxin] + CO2 + H(+)</text>
        <dbReference type="Rhea" id="RHEA:12645"/>
        <dbReference type="Rhea" id="RHEA-COMP:10000"/>
        <dbReference type="Rhea" id="RHEA-COMP:10001"/>
        <dbReference type="ChEBI" id="CHEBI:15378"/>
        <dbReference type="ChEBI" id="CHEBI:16526"/>
        <dbReference type="ChEBI" id="CHEBI:17640"/>
        <dbReference type="ChEBI" id="CHEBI:33737"/>
        <dbReference type="ChEBI" id="CHEBI:33738"/>
        <dbReference type="ChEBI" id="CHEBI:57271"/>
        <dbReference type="ChEBI" id="CHEBI:57287"/>
        <dbReference type="EC" id="1.2.7.8"/>
    </reaction>
</comment>
<dbReference type="InterPro" id="IPR002880">
    <property type="entry name" value="Pyrv_Fd/Flavodoxin_OxRdtase_N"/>
</dbReference>
<keyword evidence="7 14" id="KW-0479">Metal-binding</keyword>
<dbReference type="OrthoDB" id="9804603at2"/>
<dbReference type="InterPro" id="IPR029061">
    <property type="entry name" value="THDP-binding"/>
</dbReference>
<dbReference type="PROSITE" id="PS51379">
    <property type="entry name" value="4FE4S_FER_2"/>
    <property type="match status" value="1"/>
</dbReference>
<dbReference type="EC" id="1.2.7.8" evidence="3 14"/>
<evidence type="ECO:0000256" key="4">
    <source>
        <dbReference type="ARBA" id="ARBA00017710"/>
    </source>
</evidence>
<evidence type="ECO:0000256" key="11">
    <source>
        <dbReference type="ARBA" id="ARBA00023014"/>
    </source>
</evidence>
<keyword evidence="10 14" id="KW-0408">Iron</keyword>
<evidence type="ECO:0000313" key="17">
    <source>
        <dbReference type="Proteomes" id="UP000077096"/>
    </source>
</evidence>
<keyword evidence="9 14" id="KW-0560">Oxidoreductase</keyword>
<evidence type="ECO:0000256" key="13">
    <source>
        <dbReference type="ARBA" id="ARBA00048332"/>
    </source>
</evidence>
<dbReference type="GO" id="GO:0043805">
    <property type="term" value="F:indolepyruvate ferredoxin oxidoreductase activity"/>
    <property type="evidence" value="ECO:0007669"/>
    <property type="project" value="UniProtKB-UniRule"/>
</dbReference>
<comment type="function">
    <text evidence="1 14">Catalyzes the ferredoxin-dependent oxidative decarboxylation of arylpyruvates.</text>
</comment>
<reference evidence="16 17" key="1">
    <citation type="submission" date="2014-08" db="EMBL/GenBank/DDBJ databases">
        <title>Fervidobacterium pennivorans DYC genome.</title>
        <authorList>
            <person name="Wushke S."/>
        </authorList>
    </citation>
    <scope>NUCLEOTIDE SEQUENCE [LARGE SCALE GENOMIC DNA]</scope>
    <source>
        <strain evidence="16 17">DYC</strain>
    </source>
</reference>
<dbReference type="Pfam" id="PF01855">
    <property type="entry name" value="POR_N"/>
    <property type="match status" value="1"/>
</dbReference>
<evidence type="ECO:0000256" key="8">
    <source>
        <dbReference type="ARBA" id="ARBA00022982"/>
    </source>
</evidence>
<dbReference type="Pfam" id="PF02775">
    <property type="entry name" value="TPP_enzyme_C"/>
    <property type="match status" value="1"/>
</dbReference>
<dbReference type="PANTHER" id="PTHR43710">
    <property type="entry name" value="2-HYDROXYACYL-COA LYASE"/>
    <property type="match status" value="1"/>
</dbReference>
<dbReference type="CDD" id="cd07034">
    <property type="entry name" value="TPP_PYR_PFOR_IOR-alpha_like"/>
    <property type="match status" value="1"/>
</dbReference>
<dbReference type="InterPro" id="IPR017896">
    <property type="entry name" value="4Fe4S_Fe-S-bd"/>
</dbReference>
<organism evidence="16 17">
    <name type="scientific">Fervidobacterium pennivorans</name>
    <dbReference type="NCBI Taxonomy" id="93466"/>
    <lineage>
        <taxon>Bacteria</taxon>
        <taxon>Thermotogati</taxon>
        <taxon>Thermotogota</taxon>
        <taxon>Thermotogae</taxon>
        <taxon>Thermotogales</taxon>
        <taxon>Fervidobacteriaceae</taxon>
        <taxon>Fervidobacterium</taxon>
    </lineage>
</organism>
<evidence type="ECO:0000256" key="3">
    <source>
        <dbReference type="ARBA" id="ARBA00012812"/>
    </source>
</evidence>
<evidence type="ECO:0000256" key="14">
    <source>
        <dbReference type="PIRNR" id="PIRNR006439"/>
    </source>
</evidence>
<dbReference type="Gene3D" id="3.30.70.20">
    <property type="match status" value="1"/>
</dbReference>
<comment type="subunit">
    <text evidence="2">Heterodimer of the IorA and IorB subunits.</text>
</comment>
<evidence type="ECO:0000256" key="5">
    <source>
        <dbReference type="ARBA" id="ARBA00022448"/>
    </source>
</evidence>
<comment type="cofactor">
    <cofactor evidence="14">
        <name>[4Fe-4S] cluster</name>
        <dbReference type="ChEBI" id="CHEBI:49883"/>
    </cofactor>
    <text evidence="14">Binds 2 [4Fe-4S] clusters. In this family the first cluster has a non-standard and varying [4Fe-4S] binding motif CX(2)CX(2)CX(4-5)CP.</text>
</comment>
<dbReference type="InterPro" id="IPR009014">
    <property type="entry name" value="Transketo_C/PFOR_II"/>
</dbReference>
<dbReference type="AlphaFoldDB" id="A0A172T355"/>
<dbReference type="SUPFAM" id="SSF52922">
    <property type="entry name" value="TK C-terminal domain-like"/>
    <property type="match status" value="1"/>
</dbReference>
<dbReference type="SUPFAM" id="SSF52518">
    <property type="entry name" value="Thiamin diphosphate-binding fold (THDP-binding)"/>
    <property type="match status" value="2"/>
</dbReference>
<dbReference type="Gene3D" id="3.40.50.920">
    <property type="match status" value="1"/>
</dbReference>
<evidence type="ECO:0000256" key="6">
    <source>
        <dbReference type="ARBA" id="ARBA00022485"/>
    </source>
</evidence>
<keyword evidence="16" id="KW-0670">Pyruvate</keyword>
<dbReference type="EMBL" id="CP011393">
    <property type="protein sequence ID" value="ANE41410.1"/>
    <property type="molecule type" value="Genomic_DNA"/>
</dbReference>
<evidence type="ECO:0000256" key="1">
    <source>
        <dbReference type="ARBA" id="ARBA00002995"/>
    </source>
</evidence>
<protein>
    <recommendedName>
        <fullName evidence="4 14">Indolepyruvate oxidoreductase subunit IorA</fullName>
        <shortName evidence="14">IOR</shortName>
        <ecNumber evidence="3 14">1.2.7.8</ecNumber>
    </recommendedName>
    <alternativeName>
        <fullName evidence="12 14">Indolepyruvate ferredoxin oxidoreductase subunit alpha</fullName>
    </alternativeName>
</protein>
<evidence type="ECO:0000313" key="16">
    <source>
        <dbReference type="EMBL" id="ANE41410.1"/>
    </source>
</evidence>
<dbReference type="InterPro" id="IPR045025">
    <property type="entry name" value="HACL1-like"/>
</dbReference>
<proteinExistence type="predicted"/>
<dbReference type="PIRSF" id="PIRSF006439">
    <property type="entry name" value="Indolepyruvate_ferr_oxidored"/>
    <property type="match status" value="1"/>
</dbReference>
<dbReference type="GO" id="GO:0046872">
    <property type="term" value="F:metal ion binding"/>
    <property type="evidence" value="ECO:0007669"/>
    <property type="project" value="UniProtKB-UniRule"/>
</dbReference>
<keyword evidence="5 14" id="KW-0813">Transport</keyword>
<name>A0A172T355_FERPE</name>
<gene>
    <name evidence="16" type="ORF">JM64_05060</name>
</gene>
<dbReference type="Gene3D" id="3.40.50.970">
    <property type="match status" value="2"/>
</dbReference>
<dbReference type="InterPro" id="IPR017721">
    <property type="entry name" value="IorA"/>
</dbReference>
<dbReference type="CDD" id="cd02008">
    <property type="entry name" value="TPP_IOR_alpha"/>
    <property type="match status" value="1"/>
</dbReference>
<sequence>MKSLGELLVQPGPFSEIVIGNTAIVRAMIESGVRVVTSYPGSPTPEIAEAINSIPKDKNPLYFEFSTNEKVALEVAFGAAVNGFTSCVFFKSVGMNVVADSFVQLSMMEIPGGMVIVTGDDPGANSSQNEQDNRHYARLSYTPVFEPKDAQEVYEMFKQAVEYSKKLRSPVILRLTTHTAHFKQKVNFGTFIPSPLGSPVFDVKNNGPYIPIAQNVPIMKRRALEKLQMWAEISEKYAFITNNGSEIGIITAGLPYLSLLDVLGENVKRVDILRLGMVYPLPRKAITEFLKKHKIVKVLEELDDFIEEKVKAIAFEERIDVRIVGKMDLEDWIGEYTPEKVYSVLSKFAPELLRNIKVPNNTMRVLNRPPQLCPGCGHRPVFYVLSKILNEKDISVADIGCHTLGFLEPYNVGQVLLSMGHSTGTASGLSMFNPDRKVVAFLGDSTFFHAGIPGIINAVFNKHNFTLVIMENGTTAMTGHQDHPGKAIKIRQILEAIGVKYIWEVDTYQQDKLEEILRTALETKEFNVVIAKHPCMLKFTRERRRKGVIKVPQMKVTNRCTLAGVCITKFACPSFQRADDGSIFVHEDLCIGDGSCMIACPSGALEFEKVESGGDAK</sequence>
<dbReference type="KEGG" id="fng:JM64_05060"/>
<evidence type="ECO:0000259" key="15">
    <source>
        <dbReference type="PROSITE" id="PS51379"/>
    </source>
</evidence>
<dbReference type="Proteomes" id="UP000077096">
    <property type="component" value="Chromosome"/>
</dbReference>
<dbReference type="GO" id="GO:0030976">
    <property type="term" value="F:thiamine pyrophosphate binding"/>
    <property type="evidence" value="ECO:0007669"/>
    <property type="project" value="InterPro"/>
</dbReference>
<keyword evidence="6 14" id="KW-0004">4Fe-4S</keyword>
<dbReference type="SUPFAM" id="SSF54862">
    <property type="entry name" value="4Fe-4S ferredoxins"/>
    <property type="match status" value="1"/>
</dbReference>
<dbReference type="FunFam" id="3.40.50.970:FF:000039">
    <property type="entry name" value="Indolepyruvate oxidoreductase subunit IorA"/>
    <property type="match status" value="1"/>
</dbReference>
<dbReference type="PANTHER" id="PTHR43710:SF7">
    <property type="entry name" value="INDOLEPYRUVATE OXIDOREDUCTASE SUBUNIT IORA"/>
    <property type="match status" value="1"/>
</dbReference>
<evidence type="ECO:0000256" key="10">
    <source>
        <dbReference type="ARBA" id="ARBA00023004"/>
    </source>
</evidence>
<dbReference type="GO" id="GO:0051539">
    <property type="term" value="F:4 iron, 4 sulfur cluster binding"/>
    <property type="evidence" value="ECO:0007669"/>
    <property type="project" value="UniProtKB-UniRule"/>
</dbReference>
<evidence type="ECO:0000256" key="2">
    <source>
        <dbReference type="ARBA" id="ARBA00011238"/>
    </source>
</evidence>
<evidence type="ECO:0000256" key="7">
    <source>
        <dbReference type="ARBA" id="ARBA00022723"/>
    </source>
</evidence>
<feature type="domain" description="4Fe-4S ferredoxin-type" evidence="15">
    <location>
        <begin position="581"/>
        <end position="610"/>
    </location>
</feature>
<dbReference type="InterPro" id="IPR011766">
    <property type="entry name" value="TPP_enzyme_TPP-bd"/>
</dbReference>
<dbReference type="PATRIC" id="fig|93466.3.peg.1077"/>
<evidence type="ECO:0000256" key="9">
    <source>
        <dbReference type="ARBA" id="ARBA00023002"/>
    </source>
</evidence>
<keyword evidence="8 14" id="KW-0249">Electron transport</keyword>
<keyword evidence="11 14" id="KW-0411">Iron-sulfur</keyword>
<evidence type="ECO:0000256" key="12">
    <source>
        <dbReference type="ARBA" id="ARBA00030514"/>
    </source>
</evidence>
<dbReference type="Pfam" id="PF00037">
    <property type="entry name" value="Fer4"/>
    <property type="match status" value="1"/>
</dbReference>
<accession>A0A172T355</accession>